<dbReference type="SMART" id="SM00710">
    <property type="entry name" value="PbH1"/>
    <property type="match status" value="6"/>
</dbReference>
<evidence type="ECO:0000259" key="2">
    <source>
        <dbReference type="Pfam" id="PF13229"/>
    </source>
</evidence>
<dbReference type="InterPro" id="IPR012334">
    <property type="entry name" value="Pectin_lyas_fold"/>
</dbReference>
<feature type="chain" id="PRO_5021897559" evidence="1">
    <location>
        <begin position="21"/>
        <end position="461"/>
    </location>
</feature>
<dbReference type="SUPFAM" id="SSF51126">
    <property type="entry name" value="Pectin lyase-like"/>
    <property type="match status" value="1"/>
</dbReference>
<keyword evidence="4" id="KW-1185">Reference proteome</keyword>
<dbReference type="Proteomes" id="UP000317178">
    <property type="component" value="Chromosome"/>
</dbReference>
<feature type="domain" description="Right handed beta helix" evidence="2">
    <location>
        <begin position="154"/>
        <end position="267"/>
    </location>
</feature>
<dbReference type="AlphaFoldDB" id="A0A518CKW2"/>
<dbReference type="InterPro" id="IPR011050">
    <property type="entry name" value="Pectin_lyase_fold/virulence"/>
</dbReference>
<dbReference type="RefSeq" id="WP_144994814.1">
    <property type="nucleotide sequence ID" value="NZ_CP036281.1"/>
</dbReference>
<keyword evidence="3" id="KW-0456">Lyase</keyword>
<dbReference type="Gene3D" id="2.160.20.10">
    <property type="entry name" value="Single-stranded right-handed beta-helix, Pectin lyase-like"/>
    <property type="match status" value="1"/>
</dbReference>
<name>A0A518CKW2_9PLAN</name>
<dbReference type="OrthoDB" id="253409at2"/>
<evidence type="ECO:0000256" key="1">
    <source>
        <dbReference type="SAM" id="SignalP"/>
    </source>
</evidence>
<dbReference type="InterPro" id="IPR006626">
    <property type="entry name" value="PbH1"/>
</dbReference>
<keyword evidence="1" id="KW-0732">Signal</keyword>
<evidence type="ECO:0000313" key="3">
    <source>
        <dbReference type="EMBL" id="QDU79868.1"/>
    </source>
</evidence>
<reference evidence="3 4" key="1">
    <citation type="submission" date="2019-02" db="EMBL/GenBank/DDBJ databases">
        <title>Deep-cultivation of Planctomycetes and their phenomic and genomic characterization uncovers novel biology.</title>
        <authorList>
            <person name="Wiegand S."/>
            <person name="Jogler M."/>
            <person name="Boedeker C."/>
            <person name="Pinto D."/>
            <person name="Vollmers J."/>
            <person name="Rivas-Marin E."/>
            <person name="Kohn T."/>
            <person name="Peeters S.H."/>
            <person name="Heuer A."/>
            <person name="Rast P."/>
            <person name="Oberbeckmann S."/>
            <person name="Bunk B."/>
            <person name="Jeske O."/>
            <person name="Meyerdierks A."/>
            <person name="Storesund J.E."/>
            <person name="Kallscheuer N."/>
            <person name="Luecker S."/>
            <person name="Lage O.M."/>
            <person name="Pohl T."/>
            <person name="Merkel B.J."/>
            <person name="Hornburger P."/>
            <person name="Mueller R.-W."/>
            <person name="Bruemmer F."/>
            <person name="Labrenz M."/>
            <person name="Spormann A.M."/>
            <person name="Op den Camp H."/>
            <person name="Overmann J."/>
            <person name="Amann R."/>
            <person name="Jetten M.S.M."/>
            <person name="Mascher T."/>
            <person name="Medema M.H."/>
            <person name="Devos D.P."/>
            <person name="Kaster A.-K."/>
            <person name="Ovreas L."/>
            <person name="Rohde M."/>
            <person name="Galperin M.Y."/>
            <person name="Jogler C."/>
        </authorList>
    </citation>
    <scope>NUCLEOTIDE SEQUENCE [LARGE SCALE GENOMIC DNA]</scope>
    <source>
        <strain evidence="3 4">Pla110</strain>
    </source>
</reference>
<evidence type="ECO:0000313" key="4">
    <source>
        <dbReference type="Proteomes" id="UP000317178"/>
    </source>
</evidence>
<organism evidence="3 4">
    <name type="scientific">Polystyrenella longa</name>
    <dbReference type="NCBI Taxonomy" id="2528007"/>
    <lineage>
        <taxon>Bacteria</taxon>
        <taxon>Pseudomonadati</taxon>
        <taxon>Planctomycetota</taxon>
        <taxon>Planctomycetia</taxon>
        <taxon>Planctomycetales</taxon>
        <taxon>Planctomycetaceae</taxon>
        <taxon>Polystyrenella</taxon>
    </lineage>
</organism>
<dbReference type="KEGG" id="plon:Pla110_15870"/>
<dbReference type="InterPro" id="IPR039448">
    <property type="entry name" value="Beta_helix"/>
</dbReference>
<sequence length="461" mass="50804" precursor="true">MRLMLLCSLMFLSTQAGLFADEDVLFDSRPNPELVAEVVAGTREAANAGWWGFDPVDSTEILQAAINSPAKKLIVPNLGETWIVRPITLRGDLELVFEPGTLVMAKRGEFKGGGDSLFSARDAKNLTIRGYGATWRMWKRDYQNPPYVKAEWRMGLALRGCHDVLVEGLQIESSGGDGIYIDNGSEQTFSDGITIRDCICLDHHRQGMSVISAKNLLVENCVFAKTGGTPPEAGIDFEPDGPDQCFINCVVRNCVFQDNSGHQILVYLKPMTRDSQPVDIRFENCVSRMGEAGMQKSDFLDLNTSGWAGIAVGAIKDDGPQGKIEFINCSTENTGKEGIKVFDKSASSAEVIFQNCKVKNSWVSRHQEFGGPRVPILIQVRRPSYTERPGGIDFIQCMVNDTIHAPTLRFDQEKSEYGLYDVEGTIYVRSPQGPQAVLGSDLHFVDVNLVDARPVKPEGTP</sequence>
<proteinExistence type="predicted"/>
<protein>
    <submittedName>
        <fullName evidence="3">Pectate lyase superfamily protein</fullName>
    </submittedName>
</protein>
<gene>
    <name evidence="3" type="ORF">Pla110_15870</name>
</gene>
<accession>A0A518CKW2</accession>
<dbReference type="EMBL" id="CP036281">
    <property type="protein sequence ID" value="QDU79868.1"/>
    <property type="molecule type" value="Genomic_DNA"/>
</dbReference>
<dbReference type="GO" id="GO:0016829">
    <property type="term" value="F:lyase activity"/>
    <property type="evidence" value="ECO:0007669"/>
    <property type="project" value="UniProtKB-KW"/>
</dbReference>
<dbReference type="Pfam" id="PF13229">
    <property type="entry name" value="Beta_helix"/>
    <property type="match status" value="1"/>
</dbReference>
<feature type="signal peptide" evidence="1">
    <location>
        <begin position="1"/>
        <end position="20"/>
    </location>
</feature>